<name>A0ABR1MF31_9PEZI</name>
<keyword evidence="3" id="KW-1185">Reference proteome</keyword>
<feature type="transmembrane region" description="Helical" evidence="1">
    <location>
        <begin position="54"/>
        <end position="73"/>
    </location>
</feature>
<comment type="caution">
    <text evidence="2">The sequence shown here is derived from an EMBL/GenBank/DDBJ whole genome shotgun (WGS) entry which is preliminary data.</text>
</comment>
<evidence type="ECO:0008006" key="4">
    <source>
        <dbReference type="Google" id="ProtNLM"/>
    </source>
</evidence>
<keyword evidence="1" id="KW-0812">Transmembrane</keyword>
<sequence length="92" mass="9585">MSSIASSLSALVHSLISLVTDAFNSIYSVIATFFATVAAFIGGLVGLTADTAGFIISNFVILAVLAGAVLGYMKWQERSQGRSKLVGGKKTR</sequence>
<keyword evidence="1" id="KW-0472">Membrane</keyword>
<feature type="transmembrane region" description="Helical" evidence="1">
    <location>
        <begin position="27"/>
        <end position="47"/>
    </location>
</feature>
<evidence type="ECO:0000313" key="2">
    <source>
        <dbReference type="EMBL" id="KAK7546372.1"/>
    </source>
</evidence>
<evidence type="ECO:0000256" key="1">
    <source>
        <dbReference type="SAM" id="Phobius"/>
    </source>
</evidence>
<organism evidence="2 3">
    <name type="scientific">Phyllosticta citricarpa</name>
    <dbReference type="NCBI Taxonomy" id="55181"/>
    <lineage>
        <taxon>Eukaryota</taxon>
        <taxon>Fungi</taxon>
        <taxon>Dikarya</taxon>
        <taxon>Ascomycota</taxon>
        <taxon>Pezizomycotina</taxon>
        <taxon>Dothideomycetes</taxon>
        <taxon>Dothideomycetes incertae sedis</taxon>
        <taxon>Botryosphaeriales</taxon>
        <taxon>Phyllostictaceae</taxon>
        <taxon>Phyllosticta</taxon>
    </lineage>
</organism>
<protein>
    <recommendedName>
        <fullName evidence="4">Holin</fullName>
    </recommendedName>
</protein>
<evidence type="ECO:0000313" key="3">
    <source>
        <dbReference type="Proteomes" id="UP001365128"/>
    </source>
</evidence>
<keyword evidence="1" id="KW-1133">Transmembrane helix</keyword>
<dbReference type="EMBL" id="JBBPDW010000015">
    <property type="protein sequence ID" value="KAK7546372.1"/>
    <property type="molecule type" value="Genomic_DNA"/>
</dbReference>
<accession>A0ABR1MF31</accession>
<proteinExistence type="predicted"/>
<gene>
    <name evidence="2" type="ORF">IWX46DRAFT_640757</name>
</gene>
<reference evidence="2 3" key="1">
    <citation type="submission" date="2024-04" db="EMBL/GenBank/DDBJ databases">
        <title>Phyllosticta paracitricarpa is synonymous to the EU quarantine fungus P. citricarpa based on phylogenomic analyses.</title>
        <authorList>
            <consortium name="Lawrence Berkeley National Laboratory"/>
            <person name="Van Ingen-Buijs V.A."/>
            <person name="Van Westerhoven A.C."/>
            <person name="Haridas S."/>
            <person name="Skiadas P."/>
            <person name="Martin F."/>
            <person name="Groenewald J.Z."/>
            <person name="Crous P.W."/>
            <person name="Seidl M.F."/>
        </authorList>
    </citation>
    <scope>NUCLEOTIDE SEQUENCE [LARGE SCALE GENOMIC DNA]</scope>
    <source>
        <strain evidence="2 3">CBS 122670</strain>
    </source>
</reference>
<dbReference type="Proteomes" id="UP001365128">
    <property type="component" value="Unassembled WGS sequence"/>
</dbReference>